<accession>U5CYE9</accession>
<dbReference type="EMBL" id="KI392557">
    <property type="protein sequence ID" value="ERN14162.1"/>
    <property type="molecule type" value="Genomic_DNA"/>
</dbReference>
<sequence length="73" mass="7992">MLASCKAKGIPFDSYKKEALPSFEAGPHSSSLLELNSSPLFLKTPKSSLDLYLKPSPTFRPLPEAFTNLSTFT</sequence>
<dbReference type="Proteomes" id="UP000017836">
    <property type="component" value="Unassembled WGS sequence"/>
</dbReference>
<reference evidence="2" key="1">
    <citation type="journal article" date="2013" name="Science">
        <title>The Amborella genome and the evolution of flowering plants.</title>
        <authorList>
            <consortium name="Amborella Genome Project"/>
        </authorList>
    </citation>
    <scope>NUCLEOTIDE SEQUENCE [LARGE SCALE GENOMIC DNA]</scope>
</reference>
<evidence type="ECO:0000313" key="2">
    <source>
        <dbReference type="Proteomes" id="UP000017836"/>
    </source>
</evidence>
<dbReference type="HOGENOM" id="CLU_2708121_0_0_1"/>
<gene>
    <name evidence="1" type="ORF">AMTR_s00033p00001260</name>
</gene>
<organism evidence="1 2">
    <name type="scientific">Amborella trichopoda</name>
    <dbReference type="NCBI Taxonomy" id="13333"/>
    <lineage>
        <taxon>Eukaryota</taxon>
        <taxon>Viridiplantae</taxon>
        <taxon>Streptophyta</taxon>
        <taxon>Embryophyta</taxon>
        <taxon>Tracheophyta</taxon>
        <taxon>Spermatophyta</taxon>
        <taxon>Magnoliopsida</taxon>
        <taxon>Amborellales</taxon>
        <taxon>Amborellaceae</taxon>
        <taxon>Amborella</taxon>
    </lineage>
</organism>
<protein>
    <submittedName>
        <fullName evidence="1">Uncharacterized protein</fullName>
    </submittedName>
</protein>
<dbReference type="Gramene" id="ERN14162">
    <property type="protein sequence ID" value="ERN14162"/>
    <property type="gene ID" value="AMTR_s00033p00001260"/>
</dbReference>
<dbReference type="AlphaFoldDB" id="U5CYE9"/>
<proteinExistence type="predicted"/>
<evidence type="ECO:0000313" key="1">
    <source>
        <dbReference type="EMBL" id="ERN14162.1"/>
    </source>
</evidence>
<name>U5CYE9_AMBTC</name>
<keyword evidence="2" id="KW-1185">Reference proteome</keyword>